<dbReference type="InterPro" id="IPR026983">
    <property type="entry name" value="DHC"/>
</dbReference>
<organism evidence="2 3">
    <name type="scientific">Scyliorhinus torazame</name>
    <name type="common">Cloudy catshark</name>
    <name type="synonym">Catulus torazame</name>
    <dbReference type="NCBI Taxonomy" id="75743"/>
    <lineage>
        <taxon>Eukaryota</taxon>
        <taxon>Metazoa</taxon>
        <taxon>Chordata</taxon>
        <taxon>Craniata</taxon>
        <taxon>Vertebrata</taxon>
        <taxon>Chondrichthyes</taxon>
        <taxon>Elasmobranchii</taxon>
        <taxon>Galeomorphii</taxon>
        <taxon>Galeoidea</taxon>
        <taxon>Carcharhiniformes</taxon>
        <taxon>Scyliorhinidae</taxon>
        <taxon>Scyliorhinus</taxon>
    </lineage>
</organism>
<reference evidence="2 3" key="1">
    <citation type="journal article" date="2018" name="Nat. Ecol. Evol.">
        <title>Shark genomes provide insights into elasmobranch evolution and the origin of vertebrates.</title>
        <authorList>
            <person name="Hara Y"/>
            <person name="Yamaguchi K"/>
            <person name="Onimaru K"/>
            <person name="Kadota M"/>
            <person name="Koyanagi M"/>
            <person name="Keeley SD"/>
            <person name="Tatsumi K"/>
            <person name="Tanaka K"/>
            <person name="Motone F"/>
            <person name="Kageyama Y"/>
            <person name="Nozu R"/>
            <person name="Adachi N"/>
            <person name="Nishimura O"/>
            <person name="Nakagawa R"/>
            <person name="Tanegashima C"/>
            <person name="Kiyatake I"/>
            <person name="Matsumoto R"/>
            <person name="Murakumo K"/>
            <person name="Nishida K"/>
            <person name="Terakita A"/>
            <person name="Kuratani S"/>
            <person name="Sato K"/>
            <person name="Hyodo S Kuraku.S."/>
        </authorList>
    </citation>
    <scope>NUCLEOTIDE SEQUENCE [LARGE SCALE GENOMIC DNA]</scope>
</reference>
<dbReference type="GO" id="GO:0051959">
    <property type="term" value="F:dynein light intermediate chain binding"/>
    <property type="evidence" value="ECO:0007669"/>
    <property type="project" value="InterPro"/>
</dbReference>
<feature type="non-terminal residue" evidence="2">
    <location>
        <position position="1"/>
    </location>
</feature>
<keyword evidence="3" id="KW-1185">Reference proteome</keyword>
<evidence type="ECO:0000259" key="1">
    <source>
        <dbReference type="Pfam" id="PF08385"/>
    </source>
</evidence>
<sequence>TKVSLEKAVVLKSETVDLSQLRSFEQLKAAASNPEMILQIENLLLMWRNQLEQIWLELDSQITDAANEAKDNVKFLQALEKVCEPLYNSDPVTMTRGVPNLINAIQMIHNVSRYYNTSQQMTSLFIKVTNQMVTACKEYITEDGSTRVWDQNSDIVIRKVEECKKLLAEYRKCFHNTKRHTTETVRDIPFDVSEMYIFGKFEVFCKRLAKITEMVETTRTFAVLKNSTIEGIEILAIRYQNIYLNLRKSNYDILDPRKKEFNSDYAVFMKQIFDLEVTKVNELILHG</sequence>
<gene>
    <name evidence="2" type="ORF">scyTo_0013426</name>
</gene>
<dbReference type="Proteomes" id="UP000288216">
    <property type="component" value="Unassembled WGS sequence"/>
</dbReference>
<dbReference type="PANTHER" id="PTHR46532:SF11">
    <property type="entry name" value="DYNEIN AXONEMAL HEAVY CHAIN 12"/>
    <property type="match status" value="1"/>
</dbReference>
<dbReference type="GO" id="GO:0005858">
    <property type="term" value="C:axonemal dynein complex"/>
    <property type="evidence" value="ECO:0007669"/>
    <property type="project" value="TreeGrafter"/>
</dbReference>
<dbReference type="EMBL" id="BFAA01006852">
    <property type="protein sequence ID" value="GCB65196.1"/>
    <property type="molecule type" value="Genomic_DNA"/>
</dbReference>
<evidence type="ECO:0000313" key="3">
    <source>
        <dbReference type="Proteomes" id="UP000288216"/>
    </source>
</evidence>
<dbReference type="AlphaFoldDB" id="A0A401NWD3"/>
<comment type="caution">
    <text evidence="2">The sequence shown here is derived from an EMBL/GenBank/DDBJ whole genome shotgun (WGS) entry which is preliminary data.</text>
</comment>
<dbReference type="GO" id="GO:0007018">
    <property type="term" value="P:microtubule-based movement"/>
    <property type="evidence" value="ECO:0007669"/>
    <property type="project" value="InterPro"/>
</dbReference>
<protein>
    <recommendedName>
        <fullName evidence="1">Dynein heavy chain tail domain-containing protein</fullName>
    </recommendedName>
</protein>
<accession>A0A401NWD3</accession>
<dbReference type="STRING" id="75743.A0A401NWD3"/>
<name>A0A401NWD3_SCYTO</name>
<feature type="domain" description="Dynein heavy chain tail" evidence="1">
    <location>
        <begin position="20"/>
        <end position="277"/>
    </location>
</feature>
<evidence type="ECO:0000313" key="2">
    <source>
        <dbReference type="EMBL" id="GCB65196.1"/>
    </source>
</evidence>
<dbReference type="PANTHER" id="PTHR46532">
    <property type="entry name" value="MALE FERTILITY FACTOR KL5"/>
    <property type="match status" value="1"/>
</dbReference>
<dbReference type="GO" id="GO:0045505">
    <property type="term" value="F:dynein intermediate chain binding"/>
    <property type="evidence" value="ECO:0007669"/>
    <property type="project" value="InterPro"/>
</dbReference>
<dbReference type="OMA" id="RISHCKR"/>
<proteinExistence type="predicted"/>
<dbReference type="OrthoDB" id="286107at2759"/>
<dbReference type="InterPro" id="IPR013594">
    <property type="entry name" value="Dynein_heavy_tail"/>
</dbReference>
<dbReference type="Pfam" id="PF08385">
    <property type="entry name" value="DHC_N1"/>
    <property type="match status" value="1"/>
</dbReference>